<dbReference type="HAMAP" id="MF_00298">
    <property type="entry name" value="Nudix_RppH"/>
    <property type="match status" value="1"/>
</dbReference>
<dbReference type="Pfam" id="PF00293">
    <property type="entry name" value="NUDIX"/>
    <property type="match status" value="1"/>
</dbReference>
<comment type="cofactor">
    <cofactor evidence="4">
        <name>a divalent metal cation</name>
        <dbReference type="ChEBI" id="CHEBI:60240"/>
    </cofactor>
</comment>
<dbReference type="Gene3D" id="3.90.79.10">
    <property type="entry name" value="Nucleoside Triphosphate Pyrophosphohydrolase"/>
    <property type="match status" value="1"/>
</dbReference>
<protein>
    <recommendedName>
        <fullName evidence="4">RNA pyrophosphohydrolase</fullName>
        <ecNumber evidence="4">3.6.1.-</ecNumber>
    </recommendedName>
    <alternativeName>
        <fullName evidence="4">(Di)nucleoside polyphosphate hydrolase</fullName>
    </alternativeName>
</protein>
<evidence type="ECO:0000256" key="3">
    <source>
        <dbReference type="ARBA" id="ARBA00022801"/>
    </source>
</evidence>
<comment type="caution">
    <text evidence="6">The sequence shown here is derived from an EMBL/GenBank/DDBJ whole genome shotgun (WGS) entry which is preliminary data.</text>
</comment>
<dbReference type="CDD" id="cd03671">
    <property type="entry name" value="NUDIX_Ap4A_hydrolase_plant_like"/>
    <property type="match status" value="1"/>
</dbReference>
<dbReference type="PROSITE" id="PS00893">
    <property type="entry name" value="NUDIX_BOX"/>
    <property type="match status" value="1"/>
</dbReference>
<dbReference type="PRINTS" id="PR00502">
    <property type="entry name" value="NUDIXFAMILY"/>
</dbReference>
<dbReference type="EMBL" id="BAAAEM010000003">
    <property type="protein sequence ID" value="GAA0480159.1"/>
    <property type="molecule type" value="Genomic_DNA"/>
</dbReference>
<evidence type="ECO:0000313" key="6">
    <source>
        <dbReference type="EMBL" id="GAA0480159.1"/>
    </source>
</evidence>
<dbReference type="PROSITE" id="PS51462">
    <property type="entry name" value="NUDIX"/>
    <property type="match status" value="1"/>
</dbReference>
<dbReference type="RefSeq" id="WP_229953669.1">
    <property type="nucleotide sequence ID" value="NZ_BAAAEM010000003.1"/>
</dbReference>
<dbReference type="InterPro" id="IPR020084">
    <property type="entry name" value="NUDIX_hydrolase_CS"/>
</dbReference>
<dbReference type="SUPFAM" id="SSF55811">
    <property type="entry name" value="Nudix"/>
    <property type="match status" value="1"/>
</dbReference>
<accession>A0ABN1AMK4</accession>
<dbReference type="InterPro" id="IPR000086">
    <property type="entry name" value="NUDIX_hydrolase_dom"/>
</dbReference>
<reference evidence="6 7" key="1">
    <citation type="journal article" date="2019" name="Int. J. Syst. Evol. Microbiol.">
        <title>The Global Catalogue of Microorganisms (GCM) 10K type strain sequencing project: providing services to taxonomists for standard genome sequencing and annotation.</title>
        <authorList>
            <consortium name="The Broad Institute Genomics Platform"/>
            <consortium name="The Broad Institute Genome Sequencing Center for Infectious Disease"/>
            <person name="Wu L."/>
            <person name="Ma J."/>
        </authorList>
    </citation>
    <scope>NUCLEOTIDE SEQUENCE [LARGE SCALE GENOMIC DNA]</scope>
    <source>
        <strain evidence="6 7">JCM 14162</strain>
    </source>
</reference>
<name>A0ABN1AMK4_9SPHN</name>
<sequence>MTDFSELPYRPCAGIMLADTNGRVFVGQRLDAKTSRYPDAWQMPQGGIDKGEDSESAAIRELEEETGITARHIQIIARSAEEHLYDLPDELLGKIWKGKYRGQRQTWFLMRFTGEDKHVNIATDHAEFSDWKWADPSELPDMIVPFKRDLYRAILKEFGPLI</sequence>
<evidence type="ECO:0000313" key="7">
    <source>
        <dbReference type="Proteomes" id="UP001500713"/>
    </source>
</evidence>
<evidence type="ECO:0000256" key="2">
    <source>
        <dbReference type="ARBA" id="ARBA00001946"/>
    </source>
</evidence>
<dbReference type="NCBIfam" id="NF001938">
    <property type="entry name" value="PRK00714.1-5"/>
    <property type="match status" value="1"/>
</dbReference>
<dbReference type="InterPro" id="IPR020476">
    <property type="entry name" value="Nudix_hydrolase"/>
</dbReference>
<dbReference type="Proteomes" id="UP001500713">
    <property type="component" value="Unassembled WGS sequence"/>
</dbReference>
<dbReference type="InterPro" id="IPR015797">
    <property type="entry name" value="NUDIX_hydrolase-like_dom_sf"/>
</dbReference>
<evidence type="ECO:0000256" key="4">
    <source>
        <dbReference type="HAMAP-Rule" id="MF_00298"/>
    </source>
</evidence>
<gene>
    <name evidence="4" type="primary">rppH</name>
    <name evidence="4" type="synonym">nudH</name>
    <name evidence="6" type="ORF">GCM10009096_22690</name>
</gene>
<dbReference type="InterPro" id="IPR022927">
    <property type="entry name" value="RppH"/>
</dbReference>
<feature type="domain" description="Nudix hydrolase" evidence="5">
    <location>
        <begin position="8"/>
        <end position="156"/>
    </location>
</feature>
<comment type="cofactor">
    <cofactor evidence="1">
        <name>Mn(2+)</name>
        <dbReference type="ChEBI" id="CHEBI:29035"/>
    </cofactor>
</comment>
<dbReference type="EC" id="3.6.1.-" evidence="4"/>
<keyword evidence="3 4" id="KW-0378">Hydrolase</keyword>
<dbReference type="PANTHER" id="PTHR11839:SF22">
    <property type="entry name" value="NUDIX HYDROLASE 26, CHLOROPLASTIC"/>
    <property type="match status" value="1"/>
</dbReference>
<evidence type="ECO:0000256" key="1">
    <source>
        <dbReference type="ARBA" id="ARBA00001936"/>
    </source>
</evidence>
<comment type="similarity">
    <text evidence="4">Belongs to the Nudix hydrolase family. RppH subfamily.</text>
</comment>
<evidence type="ECO:0000259" key="5">
    <source>
        <dbReference type="PROSITE" id="PS51462"/>
    </source>
</evidence>
<feature type="short sequence motif" description="Nudix box" evidence="4">
    <location>
        <begin position="46"/>
        <end position="67"/>
    </location>
</feature>
<dbReference type="PANTHER" id="PTHR11839">
    <property type="entry name" value="UDP/ADP-SUGAR PYROPHOSPHATASE"/>
    <property type="match status" value="1"/>
</dbReference>
<organism evidence="6 7">
    <name type="scientific">Parasphingorhabdus litoris</name>
    <dbReference type="NCBI Taxonomy" id="394733"/>
    <lineage>
        <taxon>Bacteria</taxon>
        <taxon>Pseudomonadati</taxon>
        <taxon>Pseudomonadota</taxon>
        <taxon>Alphaproteobacteria</taxon>
        <taxon>Sphingomonadales</taxon>
        <taxon>Sphingomonadaceae</taxon>
        <taxon>Parasphingorhabdus</taxon>
    </lineage>
</organism>
<comment type="function">
    <text evidence="4">Accelerates the degradation of transcripts by removing pyrophosphate from the 5'-end of triphosphorylated RNA, leading to a more labile monophosphorylated state that can stimulate subsequent ribonuclease cleavage.</text>
</comment>
<keyword evidence="7" id="KW-1185">Reference proteome</keyword>
<proteinExistence type="inferred from homology"/>
<comment type="cofactor">
    <cofactor evidence="2">
        <name>Mg(2+)</name>
        <dbReference type="ChEBI" id="CHEBI:18420"/>
    </cofactor>
</comment>